<name>A0A4Y2J5H8_ARAVE</name>
<comment type="caution">
    <text evidence="1">The sequence shown here is derived from an EMBL/GenBank/DDBJ whole genome shotgun (WGS) entry which is preliminary data.</text>
</comment>
<dbReference type="AlphaFoldDB" id="A0A4Y2J5H8"/>
<evidence type="ECO:0000313" key="2">
    <source>
        <dbReference type="Proteomes" id="UP000499080"/>
    </source>
</evidence>
<reference evidence="1 2" key="1">
    <citation type="journal article" date="2019" name="Sci. Rep.">
        <title>Orb-weaving spider Araneus ventricosus genome elucidates the spidroin gene catalogue.</title>
        <authorList>
            <person name="Kono N."/>
            <person name="Nakamura H."/>
            <person name="Ohtoshi R."/>
            <person name="Moran D.A.P."/>
            <person name="Shinohara A."/>
            <person name="Yoshida Y."/>
            <person name="Fujiwara M."/>
            <person name="Mori M."/>
            <person name="Tomita M."/>
            <person name="Arakawa K."/>
        </authorList>
    </citation>
    <scope>NUCLEOTIDE SEQUENCE [LARGE SCALE GENOMIC DNA]</scope>
</reference>
<dbReference type="Proteomes" id="UP000499080">
    <property type="component" value="Unassembled WGS sequence"/>
</dbReference>
<accession>A0A4Y2J5H8</accession>
<dbReference type="EMBL" id="BGPR01003194">
    <property type="protein sequence ID" value="GBM84889.1"/>
    <property type="molecule type" value="Genomic_DNA"/>
</dbReference>
<gene>
    <name evidence="1" type="ORF">AVEN_130542_1</name>
</gene>
<organism evidence="1 2">
    <name type="scientific">Araneus ventricosus</name>
    <name type="common">Orbweaver spider</name>
    <name type="synonym">Epeira ventricosa</name>
    <dbReference type="NCBI Taxonomy" id="182803"/>
    <lineage>
        <taxon>Eukaryota</taxon>
        <taxon>Metazoa</taxon>
        <taxon>Ecdysozoa</taxon>
        <taxon>Arthropoda</taxon>
        <taxon>Chelicerata</taxon>
        <taxon>Arachnida</taxon>
        <taxon>Araneae</taxon>
        <taxon>Araneomorphae</taxon>
        <taxon>Entelegynae</taxon>
        <taxon>Araneoidea</taxon>
        <taxon>Araneidae</taxon>
        <taxon>Araneus</taxon>
    </lineage>
</organism>
<keyword evidence="2" id="KW-1185">Reference proteome</keyword>
<sequence length="88" mass="10154">MLSDGVILLHGNTHTARKTQELLQKFKCEIWSHPPHTPHIWHPIWVPNTYLEKSSLQTERCPMSPCLTPLQRSYQFSSNSDVKTAAEK</sequence>
<evidence type="ECO:0000313" key="1">
    <source>
        <dbReference type="EMBL" id="GBM84889.1"/>
    </source>
</evidence>
<protein>
    <submittedName>
        <fullName evidence="1">Uncharacterized protein</fullName>
    </submittedName>
</protein>
<proteinExistence type="predicted"/>